<keyword evidence="2" id="KW-1185">Reference proteome</keyword>
<sequence>MNTEKVASAMAATTFDPALDKTKSLSHFSSEAYLQRGRILDNEVRKLAGQIELSNDYLSEINILLNEASDVLYGGDEFAATSWQNTVNGGDNSITLDDGYGLVVSANGSFTITDADGNSLAYAGAGLIPTPAGGPSGNSIILNGKTSIVLENGTKLTLDFTGPTLTSLVITRGNQGMSVTGLNGVPVVNGPALDGETRDAAITDGDILVENGGVNSLLQDGLNVDLYNATGGRISEEHKDFIKNQLKIEIDLSGNITKETWTQLKRELTLARDNLTGSNQLQTVLLQSALTRYNQNYDAMTNLENKIFALLKEILNRV</sequence>
<comment type="caution">
    <text evidence="1">The sequence shown here is derived from an EMBL/GenBank/DDBJ whole genome shotgun (WGS) entry which is preliminary data.</text>
</comment>
<accession>A0AA90SSI5</accession>
<gene>
    <name evidence="1" type="ORF">QS748_04615</name>
</gene>
<protein>
    <submittedName>
        <fullName evidence="1">Uncharacterized protein</fullName>
    </submittedName>
</protein>
<dbReference type="AlphaFoldDB" id="A0AA90SSI5"/>
<reference evidence="1 2" key="1">
    <citation type="journal article" date="2023" name="bioRxiv">
        <title>An intranuclear bacterial parasite of deep-sea mussels expresses apoptosis inhibitors acquired from its host.</title>
        <authorList>
            <person name="Gonzalez Porras M.A."/>
            <person name="Assie A."/>
            <person name="Tietjen M."/>
            <person name="Violette M."/>
            <person name="Kleiner M."/>
            <person name="Gruber-Vodicka H."/>
            <person name="Dubilier N."/>
            <person name="Leisch N."/>
        </authorList>
    </citation>
    <scope>NUCLEOTIDE SEQUENCE [LARGE SCALE GENOMIC DNA]</scope>
    <source>
        <strain evidence="1">IAP13</strain>
    </source>
</reference>
<name>A0AA90SSI5_9GAMM</name>
<proteinExistence type="predicted"/>
<evidence type="ECO:0000313" key="1">
    <source>
        <dbReference type="EMBL" id="MDP0588494.1"/>
    </source>
</evidence>
<dbReference type="EMBL" id="JASXSV010000005">
    <property type="protein sequence ID" value="MDP0588494.1"/>
    <property type="molecule type" value="Genomic_DNA"/>
</dbReference>
<organism evidence="1 2">
    <name type="scientific">Candidatus Endonucleibacter bathymodioli</name>
    <dbReference type="NCBI Taxonomy" id="539814"/>
    <lineage>
        <taxon>Bacteria</taxon>
        <taxon>Pseudomonadati</taxon>
        <taxon>Pseudomonadota</taxon>
        <taxon>Gammaproteobacteria</taxon>
        <taxon>Oceanospirillales</taxon>
        <taxon>Endozoicomonadaceae</taxon>
        <taxon>Candidatus Endonucleibacter</taxon>
    </lineage>
</organism>
<evidence type="ECO:0000313" key="2">
    <source>
        <dbReference type="Proteomes" id="UP001178148"/>
    </source>
</evidence>
<dbReference type="Proteomes" id="UP001178148">
    <property type="component" value="Unassembled WGS sequence"/>
</dbReference>